<evidence type="ECO:0000313" key="2">
    <source>
        <dbReference type="EMBL" id="UBJ26262.1"/>
    </source>
</evidence>
<accession>A0A8K1M4T3</accession>
<protein>
    <submittedName>
        <fullName evidence="2">Putative capsid protein</fullName>
    </submittedName>
</protein>
<reference evidence="2" key="1">
    <citation type="submission" date="2021-07" db="EMBL/GenBank/DDBJ databases">
        <title>Communication and adaptive evolution of viruses within giant pandas and their associated organisms in a local ecological environment.</title>
        <authorList>
            <person name="Zhao M."/>
            <person name="Liu S."/>
            <person name="Zhang W."/>
        </authorList>
    </citation>
    <scope>NUCLEOTIDE SEQUENCE</scope>
    <source>
        <strain evidence="2">Rpf280unssDNA02-12</strain>
    </source>
</reference>
<evidence type="ECO:0000256" key="1">
    <source>
        <dbReference type="SAM" id="MobiDB-lite"/>
    </source>
</evidence>
<sequence>MPYRSRKRRSLRRRPMSLRGRRKRFRSRLSRRRRYRGLQRKFFTKRQLVPPSMFVKITAAVPFAMHTTESNAPYLYMSFRVNDLDNTTATPAGTSVINLAPLNLLKGLGASFSVGPSGAILNIVSYTDVPQVLSNNYWHLGNVYSRYRVYSGDVTLSCYQKSESPAFSELNMWATDDAHVNNFTDIDGAQKWYRPYIYTHRHSQTQTISNKYTSPSKCHMHWNTRSLISDKSTNVLEEYTGAINRNAAGTMPQYIKPNNGVYLGVLFHPYGADPLTLLTDPDNTYPLNSTIIQGYLTMTFMVKYYTPHDNSDYYGPI</sequence>
<dbReference type="EMBL" id="MZ556165">
    <property type="protein sequence ID" value="UBJ26262.1"/>
    <property type="molecule type" value="Genomic_DNA"/>
</dbReference>
<proteinExistence type="predicted"/>
<feature type="region of interest" description="Disordered" evidence="1">
    <location>
        <begin position="1"/>
        <end position="26"/>
    </location>
</feature>
<organism evidence="2">
    <name type="scientific">Red panda feces-associated circular DNA virus 3</name>
    <dbReference type="NCBI Taxonomy" id="2863978"/>
    <lineage>
        <taxon>Viruses</taxon>
        <taxon>Monodnaviria</taxon>
        <taxon>Shotokuvirae</taxon>
        <taxon>Cressdnaviricota</taxon>
    </lineage>
</organism>
<name>A0A8K1M4T3_9VIRU</name>